<evidence type="ECO:0000256" key="1">
    <source>
        <dbReference type="PIRSR" id="PIRSR605019-1"/>
    </source>
</evidence>
<dbReference type="RefSeq" id="WP_058857121.1">
    <property type="nucleotide sequence ID" value="NZ_BJZR01000068.1"/>
</dbReference>
<feature type="binding site" evidence="1">
    <location>
        <position position="24"/>
    </location>
    <ligand>
        <name>Zn(2+)</name>
        <dbReference type="ChEBI" id="CHEBI:29105"/>
    </ligand>
</feature>
<evidence type="ECO:0000313" key="3">
    <source>
        <dbReference type="EMBL" id="GEO92890.1"/>
    </source>
</evidence>
<dbReference type="Proteomes" id="UP000057181">
    <property type="component" value="Chromosome"/>
</dbReference>
<evidence type="ECO:0000313" key="4">
    <source>
        <dbReference type="Proteomes" id="UP000057181"/>
    </source>
</evidence>
<gene>
    <name evidence="3" type="primary">tag</name>
    <name evidence="2" type="ORF">AS188_00080</name>
    <name evidence="3" type="ORF">KFL01_21960</name>
</gene>
<dbReference type="InterPro" id="IPR005019">
    <property type="entry name" value="Adenine_glyco"/>
</dbReference>
<feature type="binding site" evidence="1">
    <location>
        <position position="191"/>
    </location>
    <ligand>
        <name>Zn(2+)</name>
        <dbReference type="ChEBI" id="CHEBI:29105"/>
    </ligand>
</feature>
<organism evidence="2 4">
    <name type="scientific">Kocuria flava</name>
    <dbReference type="NCBI Taxonomy" id="446860"/>
    <lineage>
        <taxon>Bacteria</taxon>
        <taxon>Bacillati</taxon>
        <taxon>Actinomycetota</taxon>
        <taxon>Actinomycetes</taxon>
        <taxon>Micrococcales</taxon>
        <taxon>Micrococcaceae</taxon>
        <taxon>Kocuria</taxon>
    </lineage>
</organism>
<dbReference type="GO" id="GO:0046872">
    <property type="term" value="F:metal ion binding"/>
    <property type="evidence" value="ECO:0007669"/>
    <property type="project" value="UniProtKB-KW"/>
</dbReference>
<feature type="binding site" evidence="1">
    <location>
        <position position="195"/>
    </location>
    <ligand>
        <name>Zn(2+)</name>
        <dbReference type="ChEBI" id="CHEBI:29105"/>
    </ligand>
</feature>
<reference evidence="2 4" key="1">
    <citation type="submission" date="2015-11" db="EMBL/GenBank/DDBJ databases">
        <title>Complete Genome Sequence of Kocuria flava strain HO-9041.</title>
        <authorList>
            <person name="Zhou M."/>
            <person name="Dai J."/>
        </authorList>
    </citation>
    <scope>NUCLEOTIDE SEQUENCE [LARGE SCALE GENOMIC DNA]</scope>
    <source>
        <strain evidence="2 4">HO-9041</strain>
    </source>
</reference>
<dbReference type="PANTHER" id="PTHR30037">
    <property type="entry name" value="DNA-3-METHYLADENINE GLYCOSYLASE 1"/>
    <property type="match status" value="1"/>
</dbReference>
<reference evidence="3 5" key="2">
    <citation type="submission" date="2019-07" db="EMBL/GenBank/DDBJ databases">
        <title>Whole genome shotgun sequence of Kocuria flava NBRC 107626.</title>
        <authorList>
            <person name="Hosoyama A."/>
            <person name="Uohara A."/>
            <person name="Ohji S."/>
            <person name="Ichikawa N."/>
        </authorList>
    </citation>
    <scope>NUCLEOTIDE SEQUENCE [LARGE SCALE GENOMIC DNA]</scope>
    <source>
        <strain evidence="3 5">NBRC 107626</strain>
    </source>
</reference>
<dbReference type="EMBL" id="CP013254">
    <property type="protein sequence ID" value="ALU38407.1"/>
    <property type="molecule type" value="Genomic_DNA"/>
</dbReference>
<dbReference type="Gene3D" id="1.10.340.30">
    <property type="entry name" value="Hypothetical protein, domain 2"/>
    <property type="match status" value="1"/>
</dbReference>
<dbReference type="Proteomes" id="UP000321155">
    <property type="component" value="Unassembled WGS sequence"/>
</dbReference>
<accession>A0A0U3HU50</accession>
<dbReference type="InterPro" id="IPR052891">
    <property type="entry name" value="DNA-3mA_glycosylase"/>
</dbReference>
<keyword evidence="1" id="KW-0479">Metal-binding</keyword>
<feature type="binding site" evidence="1">
    <location>
        <position position="37"/>
    </location>
    <ligand>
        <name>Zn(2+)</name>
        <dbReference type="ChEBI" id="CHEBI:29105"/>
    </ligand>
</feature>
<evidence type="ECO:0000313" key="2">
    <source>
        <dbReference type="EMBL" id="ALU38407.1"/>
    </source>
</evidence>
<dbReference type="KEGG" id="kfv:AS188_00080"/>
<dbReference type="InterPro" id="IPR011257">
    <property type="entry name" value="DNA_glycosylase"/>
</dbReference>
<dbReference type="SUPFAM" id="SSF48150">
    <property type="entry name" value="DNA-glycosylase"/>
    <property type="match status" value="1"/>
</dbReference>
<evidence type="ECO:0000313" key="5">
    <source>
        <dbReference type="Proteomes" id="UP000321155"/>
    </source>
</evidence>
<dbReference type="GO" id="GO:0008725">
    <property type="term" value="F:DNA-3-methyladenine glycosylase activity"/>
    <property type="evidence" value="ECO:0007669"/>
    <property type="project" value="InterPro"/>
</dbReference>
<proteinExistence type="predicted"/>
<dbReference type="EMBL" id="BJZR01000068">
    <property type="protein sequence ID" value="GEO92890.1"/>
    <property type="molecule type" value="Genomic_DNA"/>
</dbReference>
<dbReference type="Pfam" id="PF03352">
    <property type="entry name" value="Adenine_glyco"/>
    <property type="match status" value="1"/>
</dbReference>
<dbReference type="AlphaFoldDB" id="A0A0U3HU50"/>
<keyword evidence="1" id="KW-0862">Zinc</keyword>
<name>A0A0U3HU50_9MICC</name>
<keyword evidence="5" id="KW-1185">Reference proteome</keyword>
<dbReference type="OrthoDB" id="4881767at2"/>
<protein>
    <submittedName>
        <fullName evidence="3">DNA-3-methyladenine glycosylase I</fullName>
    </submittedName>
</protein>
<sequence>MDTTETTPGDAFRAVLCGDGLRRCPWAPADPGTLAEHDHRWGDPPRDAAGWFEALCLEILQAGLARGALARRREGLAQALRGFDPVALAALTEDDVDDLMLDPRVIRNRVKLEALVHDARACAGLGAEQWEQLVADLRPEHPAAPRTALELPARSAAGGTLAGRLRQRGVVFVGPTTAHQVLLRTGVLPGHLAGCFRAGTGSAGSG</sequence>
<dbReference type="PANTHER" id="PTHR30037:SF4">
    <property type="entry name" value="DNA-3-METHYLADENINE GLYCOSYLASE I"/>
    <property type="match status" value="1"/>
</dbReference>
<dbReference type="GO" id="GO:0006284">
    <property type="term" value="P:base-excision repair"/>
    <property type="evidence" value="ECO:0007669"/>
    <property type="project" value="InterPro"/>
</dbReference>
<dbReference type="STRING" id="446860.AS188_00080"/>